<dbReference type="EMBL" id="SETE01000002">
    <property type="protein sequence ID" value="RYM34909.1"/>
    <property type="molecule type" value="Genomic_DNA"/>
</dbReference>
<evidence type="ECO:0000259" key="2">
    <source>
        <dbReference type="Pfam" id="PF01619"/>
    </source>
</evidence>
<dbReference type="Proteomes" id="UP000293952">
    <property type="component" value="Unassembled WGS sequence"/>
</dbReference>
<dbReference type="PANTHER" id="PTHR13914">
    <property type="entry name" value="PROLINE OXIDASE"/>
    <property type="match status" value="1"/>
</dbReference>
<dbReference type="Pfam" id="PF01619">
    <property type="entry name" value="Pro_dh"/>
    <property type="match status" value="1"/>
</dbReference>
<dbReference type="InterPro" id="IPR002872">
    <property type="entry name" value="Proline_DH_dom"/>
</dbReference>
<name>A0A4Q4KS98_9FLAO</name>
<proteinExistence type="predicted"/>
<dbReference type="InterPro" id="IPR029041">
    <property type="entry name" value="FAD-linked_oxidoreductase-like"/>
</dbReference>
<dbReference type="GO" id="GO:0010133">
    <property type="term" value="P:L-proline catabolic process to L-glutamate"/>
    <property type="evidence" value="ECO:0007669"/>
    <property type="project" value="TreeGrafter"/>
</dbReference>
<evidence type="ECO:0000313" key="4">
    <source>
        <dbReference type="Proteomes" id="UP000293952"/>
    </source>
</evidence>
<protein>
    <submittedName>
        <fullName evidence="3">Proline dehydrogenase</fullName>
    </submittedName>
</protein>
<dbReference type="PANTHER" id="PTHR13914:SF0">
    <property type="entry name" value="PROLINE DEHYDROGENASE 1, MITOCHONDRIAL"/>
    <property type="match status" value="1"/>
</dbReference>
<evidence type="ECO:0000256" key="1">
    <source>
        <dbReference type="ARBA" id="ARBA00023002"/>
    </source>
</evidence>
<dbReference type="OrthoDB" id="1401444at2"/>
<evidence type="ECO:0000313" key="3">
    <source>
        <dbReference type="EMBL" id="RYM34909.1"/>
    </source>
</evidence>
<comment type="caution">
    <text evidence="3">The sequence shown here is derived from an EMBL/GenBank/DDBJ whole genome shotgun (WGS) entry which is preliminary data.</text>
</comment>
<accession>A0A4Q4KS98</accession>
<keyword evidence="4" id="KW-1185">Reference proteome</keyword>
<dbReference type="Gene3D" id="3.20.20.220">
    <property type="match status" value="1"/>
</dbReference>
<dbReference type="RefSeq" id="WP_130092917.1">
    <property type="nucleotide sequence ID" value="NZ_SETE01000002.1"/>
</dbReference>
<dbReference type="GO" id="GO:0071949">
    <property type="term" value="F:FAD binding"/>
    <property type="evidence" value="ECO:0007669"/>
    <property type="project" value="TreeGrafter"/>
</dbReference>
<dbReference type="InterPro" id="IPR015659">
    <property type="entry name" value="Proline_oxidase"/>
</dbReference>
<dbReference type="SUPFAM" id="SSF51730">
    <property type="entry name" value="FAD-linked oxidoreductase"/>
    <property type="match status" value="1"/>
</dbReference>
<gene>
    <name evidence="3" type="ORF">ERX46_05910</name>
</gene>
<organism evidence="3 4">
    <name type="scientific">Brumimicrobium glaciale</name>
    <dbReference type="NCBI Taxonomy" id="200475"/>
    <lineage>
        <taxon>Bacteria</taxon>
        <taxon>Pseudomonadati</taxon>
        <taxon>Bacteroidota</taxon>
        <taxon>Flavobacteriia</taxon>
        <taxon>Flavobacteriales</taxon>
        <taxon>Crocinitomicaceae</taxon>
        <taxon>Brumimicrobium</taxon>
    </lineage>
</organism>
<sequence>MISFDNTEIAFKYKSTKDLKRAYTMFKLVGKSWLVQFGKFMVPIAFKLRLPINGIIKATIFKQFCGGETIDNCDDTIKTLHENNVGTILDYSVEGKTDEKDFDFTRDEILATIEKANGNKGIPFSVFKVTGLSRHALLEKLNDEKAEPSALEKAEFARVVNRINDICKHAHDSKVPIFIDAEESWIQETLDRVVESMMAKYNKEQCIVYNTFQMYRHDRLQHIKEGIEKAKREGYKFGGKVVRGAYMEKERERAAEMEYPSPIQPDKISTDIDFNAAIKLMVEEIEHCALCCGTHNEDSSHMLVNLMDEKNIAKDDKRIYFAQLLGMSDNISFNLAYHGYQVAKYVPYGPVKEVMPYLLRRADENTSVAGQTGRELNLISREWKRRKLLK</sequence>
<feature type="domain" description="Proline dehydrogenase" evidence="2">
    <location>
        <begin position="75"/>
        <end position="372"/>
    </location>
</feature>
<dbReference type="GO" id="GO:0004657">
    <property type="term" value="F:proline dehydrogenase activity"/>
    <property type="evidence" value="ECO:0007669"/>
    <property type="project" value="InterPro"/>
</dbReference>
<reference evidence="3 4" key="1">
    <citation type="submission" date="2019-02" db="EMBL/GenBank/DDBJ databases">
        <title>Genome sequence of the sea-ice species Brumimicrobium glaciale.</title>
        <authorList>
            <person name="Bowman J.P."/>
        </authorList>
    </citation>
    <scope>NUCLEOTIDE SEQUENCE [LARGE SCALE GENOMIC DNA]</scope>
    <source>
        <strain evidence="3 4">IC156</strain>
    </source>
</reference>
<dbReference type="AlphaFoldDB" id="A0A4Q4KS98"/>
<keyword evidence="1" id="KW-0560">Oxidoreductase</keyword>